<dbReference type="InterPro" id="IPR001123">
    <property type="entry name" value="LeuE-type"/>
</dbReference>
<accession>A0ABS4Z561</accession>
<comment type="caution">
    <text evidence="7">The sequence shown here is derived from an EMBL/GenBank/DDBJ whole genome shotgun (WGS) entry which is preliminary data.</text>
</comment>
<gene>
    <name evidence="7" type="ORF">JOF54_001104</name>
</gene>
<dbReference type="RefSeq" id="WP_210053726.1">
    <property type="nucleotide sequence ID" value="NZ_BAAAMH010000012.1"/>
</dbReference>
<keyword evidence="2" id="KW-1003">Cell membrane</keyword>
<protein>
    <submittedName>
        <fullName evidence="7">Threonine/homoserine/homoserine lactone efflux protein</fullName>
    </submittedName>
</protein>
<evidence type="ECO:0000256" key="3">
    <source>
        <dbReference type="ARBA" id="ARBA00022692"/>
    </source>
</evidence>
<keyword evidence="5 6" id="KW-0472">Membrane</keyword>
<evidence type="ECO:0000256" key="2">
    <source>
        <dbReference type="ARBA" id="ARBA00022475"/>
    </source>
</evidence>
<keyword evidence="8" id="KW-1185">Reference proteome</keyword>
<feature type="transmembrane region" description="Helical" evidence="6">
    <location>
        <begin position="125"/>
        <end position="145"/>
    </location>
</feature>
<evidence type="ECO:0000256" key="4">
    <source>
        <dbReference type="ARBA" id="ARBA00022989"/>
    </source>
</evidence>
<evidence type="ECO:0000313" key="8">
    <source>
        <dbReference type="Proteomes" id="UP000758168"/>
    </source>
</evidence>
<feature type="transmembrane region" description="Helical" evidence="6">
    <location>
        <begin position="157"/>
        <end position="181"/>
    </location>
</feature>
<feature type="transmembrane region" description="Helical" evidence="6">
    <location>
        <begin position="58"/>
        <end position="85"/>
    </location>
</feature>
<feature type="transmembrane region" description="Helical" evidence="6">
    <location>
        <begin position="193"/>
        <end position="213"/>
    </location>
</feature>
<evidence type="ECO:0000256" key="5">
    <source>
        <dbReference type="ARBA" id="ARBA00023136"/>
    </source>
</evidence>
<dbReference type="Pfam" id="PF01810">
    <property type="entry name" value="LysE"/>
    <property type="match status" value="1"/>
</dbReference>
<dbReference type="PANTHER" id="PTHR30086">
    <property type="entry name" value="ARGININE EXPORTER PROTEIN ARGO"/>
    <property type="match status" value="1"/>
</dbReference>
<evidence type="ECO:0000256" key="6">
    <source>
        <dbReference type="SAM" id="Phobius"/>
    </source>
</evidence>
<proteinExistence type="predicted"/>
<dbReference type="PANTHER" id="PTHR30086:SF20">
    <property type="entry name" value="ARGININE EXPORTER PROTEIN ARGO-RELATED"/>
    <property type="match status" value="1"/>
</dbReference>
<dbReference type="Proteomes" id="UP000758168">
    <property type="component" value="Unassembled WGS sequence"/>
</dbReference>
<reference evidence="7 8" key="1">
    <citation type="submission" date="2021-03" db="EMBL/GenBank/DDBJ databases">
        <title>Sequencing the genomes of 1000 actinobacteria strains.</title>
        <authorList>
            <person name="Klenk H.-P."/>
        </authorList>
    </citation>
    <scope>NUCLEOTIDE SEQUENCE [LARGE SCALE GENOMIC DNA]</scope>
    <source>
        <strain evidence="7 8">DSM 12936</strain>
    </source>
</reference>
<comment type="subcellular location">
    <subcellularLocation>
        <location evidence="1">Cell membrane</location>
        <topology evidence="1">Multi-pass membrane protein</topology>
    </subcellularLocation>
</comment>
<evidence type="ECO:0000313" key="7">
    <source>
        <dbReference type="EMBL" id="MBP2416182.1"/>
    </source>
</evidence>
<sequence length="218" mass="22096">MPPAANLAAFVLAAALLIAVPGPSVLFVIGRSLAAGRRVGLLTVLGNALGMVPQVLAVAAGVGALLAQSVVAFTVLKTAGALYLVHLGVQAIRHRHRATAAAAATTGGTGSPAEVPASRALREGFLVGVSNPKSAVFFVAVLPQFTAPATGPVWSQILVLGLIHLLIGLAFDTVWALTAGAARGWLTRDPRRLPRLGATGGVMMIGVGVTIALTDRQL</sequence>
<dbReference type="EMBL" id="JAGIOB010000001">
    <property type="protein sequence ID" value="MBP2416182.1"/>
    <property type="molecule type" value="Genomic_DNA"/>
</dbReference>
<dbReference type="PIRSF" id="PIRSF006324">
    <property type="entry name" value="LeuE"/>
    <property type="match status" value="1"/>
</dbReference>
<organism evidence="7 8">
    <name type="scientific">Microlunatus capsulatus</name>
    <dbReference type="NCBI Taxonomy" id="99117"/>
    <lineage>
        <taxon>Bacteria</taxon>
        <taxon>Bacillati</taxon>
        <taxon>Actinomycetota</taxon>
        <taxon>Actinomycetes</taxon>
        <taxon>Propionibacteriales</taxon>
        <taxon>Propionibacteriaceae</taxon>
        <taxon>Microlunatus</taxon>
    </lineage>
</organism>
<keyword evidence="4 6" id="KW-1133">Transmembrane helix</keyword>
<name>A0ABS4Z561_9ACTN</name>
<keyword evidence="3 6" id="KW-0812">Transmembrane</keyword>
<evidence type="ECO:0000256" key="1">
    <source>
        <dbReference type="ARBA" id="ARBA00004651"/>
    </source>
</evidence>